<dbReference type="SUPFAM" id="SSF52402">
    <property type="entry name" value="Adenine nucleotide alpha hydrolases-like"/>
    <property type="match status" value="2"/>
</dbReference>
<feature type="domain" description="UspA" evidence="2">
    <location>
        <begin position="151"/>
        <end position="256"/>
    </location>
</feature>
<proteinExistence type="inferred from homology"/>
<evidence type="ECO:0000313" key="4">
    <source>
        <dbReference type="Proteomes" id="UP000503011"/>
    </source>
</evidence>
<feature type="domain" description="UspA" evidence="2">
    <location>
        <begin position="4"/>
        <end position="142"/>
    </location>
</feature>
<dbReference type="AlphaFoldDB" id="A0A6F8Z0D5"/>
<dbReference type="InterPro" id="IPR014729">
    <property type="entry name" value="Rossmann-like_a/b/a_fold"/>
</dbReference>
<evidence type="ECO:0000256" key="1">
    <source>
        <dbReference type="ARBA" id="ARBA00008791"/>
    </source>
</evidence>
<dbReference type="KEGG" id="psuu:Psuf_092080"/>
<dbReference type="PRINTS" id="PR01438">
    <property type="entry name" value="UNVRSLSTRESS"/>
</dbReference>
<dbReference type="InterPro" id="IPR006015">
    <property type="entry name" value="Universal_stress_UspA"/>
</dbReference>
<evidence type="ECO:0000259" key="2">
    <source>
        <dbReference type="Pfam" id="PF00582"/>
    </source>
</evidence>
<protein>
    <submittedName>
        <fullName evidence="3">Universal stress protein</fullName>
    </submittedName>
</protein>
<accession>A0A6F8Z0D5</accession>
<organism evidence="3 4">
    <name type="scientific">Phytohabitans suffuscus</name>
    <dbReference type="NCBI Taxonomy" id="624315"/>
    <lineage>
        <taxon>Bacteria</taxon>
        <taxon>Bacillati</taxon>
        <taxon>Actinomycetota</taxon>
        <taxon>Actinomycetes</taxon>
        <taxon>Micromonosporales</taxon>
        <taxon>Micromonosporaceae</taxon>
    </lineage>
</organism>
<sequence>MSTHSIVVGYDASQGAEAALAWALDHSSRSGMPITLAFAVEWQGFAGPLGLAPAVWPDESARAAGEEAMTAAVARARQSHPDVTISGTVTSGDAAAVLVAQSRQAALVVMGARGHSRFADLMVGSTSTSVSAHAHCPVVVVRGEQPPSGGPVVVGYDGSDLARLAVEFAFTEAATRGAGLRLIHAWTPPPPRLQPPGFDLRLQTAAEQSELAEVAARWQDKYPEVQVSVEAVAGPAAQALVEASRDARLVVVGSRDGAASAACCWAR</sequence>
<dbReference type="Proteomes" id="UP000503011">
    <property type="component" value="Chromosome"/>
</dbReference>
<keyword evidence="4" id="KW-1185">Reference proteome</keyword>
<dbReference type="InterPro" id="IPR006016">
    <property type="entry name" value="UspA"/>
</dbReference>
<gene>
    <name evidence="3" type="ORF">Psuf_092080</name>
</gene>
<dbReference type="PANTHER" id="PTHR46268">
    <property type="entry name" value="STRESS RESPONSE PROTEIN NHAX"/>
    <property type="match status" value="1"/>
</dbReference>
<name>A0A6F8Z0D5_9ACTN</name>
<reference evidence="3 4" key="1">
    <citation type="submission" date="2020-03" db="EMBL/GenBank/DDBJ databases">
        <title>Whole genome shotgun sequence of Phytohabitans suffuscus NBRC 105367.</title>
        <authorList>
            <person name="Komaki H."/>
            <person name="Tamura T."/>
        </authorList>
    </citation>
    <scope>NUCLEOTIDE SEQUENCE [LARGE SCALE GENOMIC DNA]</scope>
    <source>
        <strain evidence="3 4">NBRC 105367</strain>
    </source>
</reference>
<dbReference type="PANTHER" id="PTHR46268:SF6">
    <property type="entry name" value="UNIVERSAL STRESS PROTEIN UP12"/>
    <property type="match status" value="1"/>
</dbReference>
<reference evidence="3 4" key="2">
    <citation type="submission" date="2020-03" db="EMBL/GenBank/DDBJ databases">
        <authorList>
            <person name="Ichikawa N."/>
            <person name="Kimura A."/>
            <person name="Kitahashi Y."/>
            <person name="Uohara A."/>
        </authorList>
    </citation>
    <scope>NUCLEOTIDE SEQUENCE [LARGE SCALE GENOMIC DNA]</scope>
    <source>
        <strain evidence="3 4">NBRC 105367</strain>
    </source>
</reference>
<dbReference type="Gene3D" id="3.40.50.620">
    <property type="entry name" value="HUPs"/>
    <property type="match status" value="2"/>
</dbReference>
<dbReference type="Pfam" id="PF00582">
    <property type="entry name" value="Usp"/>
    <property type="match status" value="2"/>
</dbReference>
<dbReference type="EMBL" id="AP022871">
    <property type="protein sequence ID" value="BCB91895.1"/>
    <property type="molecule type" value="Genomic_DNA"/>
</dbReference>
<evidence type="ECO:0000313" key="3">
    <source>
        <dbReference type="EMBL" id="BCB91895.1"/>
    </source>
</evidence>
<comment type="similarity">
    <text evidence="1">Belongs to the universal stress protein A family.</text>
</comment>